<proteinExistence type="inferred from homology"/>
<reference evidence="4 5" key="1">
    <citation type="submission" date="2024-01" db="EMBL/GenBank/DDBJ databases">
        <title>Genome assemblies of Stephania.</title>
        <authorList>
            <person name="Yang L."/>
        </authorList>
    </citation>
    <scope>NUCLEOTIDE SEQUENCE [LARGE SCALE GENOMIC DNA]</scope>
    <source>
        <strain evidence="4">YNDBR</strain>
        <tissue evidence="4">Leaf</tissue>
    </source>
</reference>
<dbReference type="PROSITE" id="PS00285">
    <property type="entry name" value="POTATO_INHIBITOR"/>
    <property type="match status" value="1"/>
</dbReference>
<dbReference type="GO" id="GO:0004867">
    <property type="term" value="F:serine-type endopeptidase inhibitor activity"/>
    <property type="evidence" value="ECO:0007669"/>
    <property type="project" value="UniProtKB-KW"/>
</dbReference>
<dbReference type="InterPro" id="IPR000864">
    <property type="entry name" value="Prot_inh_pot1"/>
</dbReference>
<accession>A0AAP0PTA5</accession>
<dbReference type="PANTHER" id="PTHR33091">
    <property type="entry name" value="PROTEIN, PUTATIVE, EXPRESSED-RELATED"/>
    <property type="match status" value="1"/>
</dbReference>
<dbReference type="InterPro" id="IPR036354">
    <property type="entry name" value="Prot_inh_pot1_sf"/>
</dbReference>
<gene>
    <name evidence="4" type="ORF">Syun_010480</name>
</gene>
<dbReference type="AlphaFoldDB" id="A0AAP0PTA5"/>
<keyword evidence="2" id="KW-0646">Protease inhibitor</keyword>
<dbReference type="PANTHER" id="PTHR33091:SF73">
    <property type="entry name" value="INHIBITOR OF TRYPSIN AND HAGEMAN FACTOR-LIKE"/>
    <property type="match status" value="1"/>
</dbReference>
<name>A0AAP0PTA5_9MAGN</name>
<comment type="similarity">
    <text evidence="1">Belongs to the protease inhibitor I13 (potato type I serine protease inhibitor) family.</text>
</comment>
<organism evidence="4 5">
    <name type="scientific">Stephania yunnanensis</name>
    <dbReference type="NCBI Taxonomy" id="152371"/>
    <lineage>
        <taxon>Eukaryota</taxon>
        <taxon>Viridiplantae</taxon>
        <taxon>Streptophyta</taxon>
        <taxon>Embryophyta</taxon>
        <taxon>Tracheophyta</taxon>
        <taxon>Spermatophyta</taxon>
        <taxon>Magnoliopsida</taxon>
        <taxon>Ranunculales</taxon>
        <taxon>Menispermaceae</taxon>
        <taxon>Menispermoideae</taxon>
        <taxon>Cissampelideae</taxon>
        <taxon>Stephania</taxon>
    </lineage>
</organism>
<evidence type="ECO:0000256" key="1">
    <source>
        <dbReference type="ARBA" id="ARBA00008210"/>
    </source>
</evidence>
<evidence type="ECO:0000313" key="5">
    <source>
        <dbReference type="Proteomes" id="UP001420932"/>
    </source>
</evidence>
<dbReference type="SUPFAM" id="SSF54654">
    <property type="entry name" value="CI-2 family of serine protease inhibitors"/>
    <property type="match status" value="1"/>
</dbReference>
<keyword evidence="3" id="KW-0722">Serine protease inhibitor</keyword>
<keyword evidence="5" id="KW-1185">Reference proteome</keyword>
<evidence type="ECO:0000256" key="2">
    <source>
        <dbReference type="ARBA" id="ARBA00022690"/>
    </source>
</evidence>
<comment type="caution">
    <text evidence="4">The sequence shown here is derived from an EMBL/GenBank/DDBJ whole genome shotgun (WGS) entry which is preliminary data.</text>
</comment>
<sequence length="73" mass="7872">MASEICPDNVGKQVWPELLGAAAEVAVETIRRENPNVKVIIIDEGTSTITVILCDTVRVWVERGIVVMVPAVG</sequence>
<dbReference type="Gene3D" id="3.30.10.10">
    <property type="entry name" value="Trypsin Inhibitor V, subunit A"/>
    <property type="match status" value="1"/>
</dbReference>
<evidence type="ECO:0000256" key="3">
    <source>
        <dbReference type="ARBA" id="ARBA00022900"/>
    </source>
</evidence>
<dbReference type="Pfam" id="PF00280">
    <property type="entry name" value="potato_inhibit"/>
    <property type="match status" value="1"/>
</dbReference>
<dbReference type="Proteomes" id="UP001420932">
    <property type="component" value="Unassembled WGS sequence"/>
</dbReference>
<protein>
    <submittedName>
        <fullName evidence="4">Uncharacterized protein</fullName>
    </submittedName>
</protein>
<dbReference type="GO" id="GO:0009611">
    <property type="term" value="P:response to wounding"/>
    <property type="evidence" value="ECO:0007669"/>
    <property type="project" value="InterPro"/>
</dbReference>
<evidence type="ECO:0000313" key="4">
    <source>
        <dbReference type="EMBL" id="KAK9152171.1"/>
    </source>
</evidence>
<dbReference type="EMBL" id="JBBNAF010000004">
    <property type="protein sequence ID" value="KAK9152171.1"/>
    <property type="molecule type" value="Genomic_DNA"/>
</dbReference>